<reference evidence="2 5" key="3">
    <citation type="submission" date="2021-02" db="EMBL/GenBank/DDBJ databases">
        <title>Complete Genome Sequence of Cupriavidus oxalaticus Strain Ox1, a Soil Oxalate-Degrading Species.</title>
        <authorList>
            <person name="Palmieri F."/>
            <person name="Udriet P."/>
            <person name="Deuasquier M."/>
            <person name="Beaudoing E."/>
            <person name="Johnson S.L."/>
            <person name="Davenport K.W."/>
            <person name="Chain P.S."/>
            <person name="Bindschedler S."/>
            <person name="Junier P."/>
        </authorList>
    </citation>
    <scope>NUCLEOTIDE SEQUENCE [LARGE SCALE GENOMIC DNA]</scope>
    <source>
        <strain evidence="2 5">Ox1</strain>
    </source>
</reference>
<accession>A0A375G0I8</accession>
<dbReference type="SUPFAM" id="SSF53254">
    <property type="entry name" value="Phosphoglycerate mutase-like"/>
    <property type="match status" value="1"/>
</dbReference>
<name>A0A375G0I8_9BURK</name>
<keyword evidence="3" id="KW-0378">Hydrolase</keyword>
<dbReference type="Proteomes" id="UP000325743">
    <property type="component" value="Chromosome 2"/>
</dbReference>
<evidence type="ECO:0000313" key="4">
    <source>
        <dbReference type="Proteomes" id="UP000325743"/>
    </source>
</evidence>
<dbReference type="AlphaFoldDB" id="A0A375G0I8"/>
<evidence type="ECO:0000313" key="3">
    <source>
        <dbReference type="EMBL" id="SPC13070.1"/>
    </source>
</evidence>
<dbReference type="CDD" id="cd07067">
    <property type="entry name" value="HP_PGM_like"/>
    <property type="match status" value="1"/>
</dbReference>
<keyword evidence="5" id="KW-1185">Reference proteome</keyword>
<dbReference type="Proteomes" id="UP000623307">
    <property type="component" value="Chromosome 2"/>
</dbReference>
<organism evidence="3">
    <name type="scientific">Cupriavidus oxalaticus</name>
    <dbReference type="NCBI Taxonomy" id="96344"/>
    <lineage>
        <taxon>Bacteria</taxon>
        <taxon>Pseudomonadati</taxon>
        <taxon>Pseudomonadota</taxon>
        <taxon>Betaproteobacteria</taxon>
        <taxon>Burkholderiales</taxon>
        <taxon>Burkholderiaceae</taxon>
        <taxon>Cupriavidus</taxon>
    </lineage>
</organism>
<dbReference type="EMBL" id="CP032519">
    <property type="protein sequence ID" value="QEZ47124.1"/>
    <property type="molecule type" value="Genomic_DNA"/>
</dbReference>
<dbReference type="Gene3D" id="3.40.50.1240">
    <property type="entry name" value="Phosphoglycerate mutase-like"/>
    <property type="match status" value="1"/>
</dbReference>
<sequence length="158" mass="17462">MNLILWRHAEAEDLPDALSLSRHADLQRPLTRRGRKQAEASAKWLRAHLPSDTRVLCSPSVRTLETAAALTGDAQVVEALAPGADVSAVLAAVQWPERTEHVVVVGHQPWIGRVASLLLAGNEMDWSVRKAGIWWLTGRTRESEPQTVLRAVINPEFL</sequence>
<dbReference type="SMART" id="SM00855">
    <property type="entry name" value="PGAM"/>
    <property type="match status" value="1"/>
</dbReference>
<dbReference type="EMBL" id="CP069812">
    <property type="protein sequence ID" value="QRQ93104.1"/>
    <property type="molecule type" value="Genomic_DNA"/>
</dbReference>
<protein>
    <submittedName>
        <fullName evidence="1">Histidine phosphatase family protein</fullName>
    </submittedName>
    <submittedName>
        <fullName evidence="3">Phosphohistidine phosphatase SixA</fullName>
        <ecNumber evidence="3">3.1.3.-</ecNumber>
    </submittedName>
</protein>
<gene>
    <name evidence="3" type="primary">sixA</name>
    <name evidence="3" type="ORF">CO2235_170193</name>
    <name evidence="1" type="ORF">D2917_23490</name>
    <name evidence="2" type="ORF">JTE92_23685</name>
</gene>
<dbReference type="EMBL" id="OGUS01000117">
    <property type="protein sequence ID" value="SPC13070.1"/>
    <property type="molecule type" value="Genomic_DNA"/>
</dbReference>
<dbReference type="GeneID" id="303492566"/>
<dbReference type="InterPro" id="IPR013078">
    <property type="entry name" value="His_Pase_superF_clade-1"/>
</dbReference>
<dbReference type="Proteomes" id="UP000256862">
    <property type="component" value="Chromosome CO2235"/>
</dbReference>
<evidence type="ECO:0000313" key="2">
    <source>
        <dbReference type="EMBL" id="QRQ93104.1"/>
    </source>
</evidence>
<reference evidence="1 4" key="2">
    <citation type="submission" date="2018-09" db="EMBL/GenBank/DDBJ databases">
        <title>Complete genome sequence of Cupriavidus oxalaticus T2, a bacterium capable of phenol tolerance and degradation.</title>
        <authorList>
            <person name="Yan J."/>
        </authorList>
    </citation>
    <scope>NUCLEOTIDE SEQUENCE [LARGE SCALE GENOMIC DNA]</scope>
    <source>
        <strain evidence="1 4">T2</strain>
    </source>
</reference>
<reference evidence="3" key="1">
    <citation type="submission" date="2018-01" db="EMBL/GenBank/DDBJ databases">
        <authorList>
            <person name="Clerissi C."/>
        </authorList>
    </citation>
    <scope>NUCLEOTIDE SEQUENCE</scope>
    <source>
        <strain evidence="3">Cupriavidus oxalaticus LMG 2235</strain>
    </source>
</reference>
<dbReference type="Pfam" id="PF00300">
    <property type="entry name" value="His_Phos_1"/>
    <property type="match status" value="1"/>
</dbReference>
<dbReference type="GO" id="GO:0016787">
    <property type="term" value="F:hydrolase activity"/>
    <property type="evidence" value="ECO:0007669"/>
    <property type="project" value="UniProtKB-KW"/>
</dbReference>
<dbReference type="EC" id="3.1.3.-" evidence="3"/>
<proteinExistence type="predicted"/>
<evidence type="ECO:0000313" key="1">
    <source>
        <dbReference type="EMBL" id="QEZ47124.1"/>
    </source>
</evidence>
<dbReference type="InterPro" id="IPR029033">
    <property type="entry name" value="His_PPase_superfam"/>
</dbReference>
<dbReference type="OrthoDB" id="9814783at2"/>
<dbReference type="RefSeq" id="WP_063238173.1">
    <property type="nucleotide sequence ID" value="NZ_CP032519.1"/>
</dbReference>
<evidence type="ECO:0000313" key="5">
    <source>
        <dbReference type="Proteomes" id="UP000623307"/>
    </source>
</evidence>